<gene>
    <name evidence="3" type="ORF">V7S43_016336</name>
</gene>
<reference evidence="3 4" key="1">
    <citation type="submission" date="2024-09" db="EMBL/GenBank/DDBJ databases">
        <title>Genome sequencing and assembly of Phytophthora oleae, isolate VK10A, causative agent of rot of olive drupes.</title>
        <authorList>
            <person name="Conti Taguali S."/>
            <person name="Riolo M."/>
            <person name="La Spada F."/>
            <person name="Cacciola S.O."/>
            <person name="Dionisio G."/>
        </authorList>
    </citation>
    <scope>NUCLEOTIDE SEQUENCE [LARGE SCALE GENOMIC DNA]</scope>
    <source>
        <strain evidence="3 4">VK10A</strain>
    </source>
</reference>
<organism evidence="3 4">
    <name type="scientific">Phytophthora oleae</name>
    <dbReference type="NCBI Taxonomy" id="2107226"/>
    <lineage>
        <taxon>Eukaryota</taxon>
        <taxon>Sar</taxon>
        <taxon>Stramenopiles</taxon>
        <taxon>Oomycota</taxon>
        <taxon>Peronosporomycetes</taxon>
        <taxon>Peronosporales</taxon>
        <taxon>Peronosporaceae</taxon>
        <taxon>Phytophthora</taxon>
    </lineage>
</organism>
<feature type="compositionally biased region" description="Basic and acidic residues" evidence="2">
    <location>
        <begin position="639"/>
        <end position="648"/>
    </location>
</feature>
<evidence type="ECO:0000313" key="3">
    <source>
        <dbReference type="EMBL" id="KAL3658700.1"/>
    </source>
</evidence>
<feature type="compositionally biased region" description="Polar residues" evidence="2">
    <location>
        <begin position="180"/>
        <end position="193"/>
    </location>
</feature>
<evidence type="ECO:0000256" key="2">
    <source>
        <dbReference type="SAM" id="MobiDB-lite"/>
    </source>
</evidence>
<protein>
    <submittedName>
        <fullName evidence="3">Uncharacterized protein</fullName>
    </submittedName>
</protein>
<proteinExistence type="predicted"/>
<sequence length="833" mass="93895">MAALKDVEGATDNAGTSWALPDWEEYSEAPNSSFVGDWSDVEADASLDTASSVASTEHQRVYRIQRARGGFPEEKQRDLTELHSLYTRRRLEESSQGFSSVQSSVNWFQPVPCMSPRVPEEKPVSLVSKKEENQVESELLAQQSEISAELQAVRKQLSDFQDKWKKTVETRAGVADGETESSQAPTVASSWSSPAPGREGSVVAKAVAVQTNRDEREDAIKQWLQLLTQRLELLAKKYAHEPTQNFHSAMTQLAVVWGLNNDAKSLGKENLESNDDSAEVADASSWYIGDTLRSAVPLEVAEQLLELEHAISRVNEAVQQHEQRQMANFDRAVQQVQGYHHERMQQVVDESIAELNLVRGRYKKKEVKLEEELRAANKEIEEWKRSTTEAEHRKTLDREALEFQLSSTKEQHAHEKQRYEDDVAQLRYQLETVRAERKQVVSQHRDTHEVIAQAKEGAVVLERQCQALKKQQERAKELHDREVRVLQVTIRQLQDNNDAMEARYAKDKQALIEVIDRLKSEKKEFETRVKSDVEQQVIHNLLPEKLAELEEQHEKAMSTMETEHKRQLADKINETACRSAHSIETQTDPECILQSKKATQVGENEAQAQIEGLTRRCQALEKLLDKKFEVTPHSLSSSRRCESCHSDDGISTSSVRHDLNASRSSLLSDSSFRSRSSGKSKALARALLGSSRASLYSLSSENKAPPFMNETTLATDEATLGAHEMWDSASFTSIDTADDLSSFASQRTTPRQRMRSTQEILSLVRHIKQAAASPLGRREPDPEVNWETLKQNSVTATQKTDKPAMRSSRSGVETQLESTSINPGASVFDDLLC</sequence>
<dbReference type="AlphaFoldDB" id="A0ABD3EXQ0"/>
<feature type="region of interest" description="Disordered" evidence="2">
    <location>
        <begin position="792"/>
        <end position="820"/>
    </location>
</feature>
<feature type="region of interest" description="Disordered" evidence="2">
    <location>
        <begin position="1"/>
        <end position="22"/>
    </location>
</feature>
<accession>A0ABD3EXQ0</accession>
<name>A0ABD3EXQ0_9STRA</name>
<feature type="coiled-coil region" evidence="1">
    <location>
        <begin position="359"/>
        <end position="566"/>
    </location>
</feature>
<feature type="region of interest" description="Disordered" evidence="2">
    <location>
        <begin position="637"/>
        <end position="659"/>
    </location>
</feature>
<feature type="region of interest" description="Disordered" evidence="2">
    <location>
        <begin position="171"/>
        <end position="198"/>
    </location>
</feature>
<evidence type="ECO:0000256" key="1">
    <source>
        <dbReference type="SAM" id="Coils"/>
    </source>
</evidence>
<dbReference type="EMBL" id="JBIMZQ010000052">
    <property type="protein sequence ID" value="KAL3658700.1"/>
    <property type="molecule type" value="Genomic_DNA"/>
</dbReference>
<feature type="compositionally biased region" description="Polar residues" evidence="2">
    <location>
        <begin position="807"/>
        <end position="820"/>
    </location>
</feature>
<keyword evidence="4" id="KW-1185">Reference proteome</keyword>
<dbReference type="Proteomes" id="UP001632037">
    <property type="component" value="Unassembled WGS sequence"/>
</dbReference>
<comment type="caution">
    <text evidence="3">The sequence shown here is derived from an EMBL/GenBank/DDBJ whole genome shotgun (WGS) entry which is preliminary data.</text>
</comment>
<evidence type="ECO:0000313" key="4">
    <source>
        <dbReference type="Proteomes" id="UP001632037"/>
    </source>
</evidence>
<keyword evidence="1" id="KW-0175">Coiled coil</keyword>